<evidence type="ECO:0000256" key="1">
    <source>
        <dbReference type="SAM" id="Phobius"/>
    </source>
</evidence>
<accession>A0ABX1P2A4</accession>
<dbReference type="Gene3D" id="2.70.150.10">
    <property type="entry name" value="Calcium-transporting ATPase, cytoplasmic transduction domain A"/>
    <property type="match status" value="1"/>
</dbReference>
<sequence length="155" mass="16610">NVLSAHAPADDLSMWSALASQDVLERLGTQMHGLTQEGAAQRLREYGLNRVANGHHEGVLVELARRSVNPLNLLLISLATVSAVLGDVRAAVLIAVMVVLSVVLGFLQEHRSNRAAEALRRMVHTTATVKRVASDGAEASQEIPIEQLVPGDIVQ</sequence>
<dbReference type="EMBL" id="WTVP01000179">
    <property type="protein sequence ID" value="NMG17896.1"/>
    <property type="molecule type" value="Genomic_DNA"/>
</dbReference>
<evidence type="ECO:0000313" key="3">
    <source>
        <dbReference type="EMBL" id="NMG17896.1"/>
    </source>
</evidence>
<keyword evidence="1" id="KW-0472">Membrane</keyword>
<dbReference type="Gene3D" id="1.20.1110.10">
    <property type="entry name" value="Calcium-transporting ATPase, transmembrane domain"/>
    <property type="match status" value="1"/>
</dbReference>
<dbReference type="Proteomes" id="UP000633943">
    <property type="component" value="Unassembled WGS sequence"/>
</dbReference>
<dbReference type="PANTHER" id="PTHR42861">
    <property type="entry name" value="CALCIUM-TRANSPORTING ATPASE"/>
    <property type="match status" value="1"/>
</dbReference>
<proteinExistence type="predicted"/>
<organism evidence="3 4">
    <name type="scientific">Aromatoleum bremense</name>
    <dbReference type="NCBI Taxonomy" id="76115"/>
    <lineage>
        <taxon>Bacteria</taxon>
        <taxon>Pseudomonadati</taxon>
        <taxon>Pseudomonadota</taxon>
        <taxon>Betaproteobacteria</taxon>
        <taxon>Rhodocyclales</taxon>
        <taxon>Rhodocyclaceae</taxon>
        <taxon>Aromatoleum</taxon>
    </lineage>
</organism>
<feature type="non-terminal residue" evidence="3">
    <location>
        <position position="1"/>
    </location>
</feature>
<feature type="transmembrane region" description="Helical" evidence="1">
    <location>
        <begin position="88"/>
        <end position="107"/>
    </location>
</feature>
<gene>
    <name evidence="3" type="ORF">GPA24_20715</name>
</gene>
<protein>
    <submittedName>
        <fullName evidence="3">Magnesium-translocating P-type ATPase</fullName>
    </submittedName>
</protein>
<dbReference type="InterPro" id="IPR004014">
    <property type="entry name" value="ATPase_P-typ_cation-transptr_N"/>
</dbReference>
<evidence type="ECO:0000259" key="2">
    <source>
        <dbReference type="SMART" id="SM00831"/>
    </source>
</evidence>
<comment type="caution">
    <text evidence="3">The sequence shown here is derived from an EMBL/GenBank/DDBJ whole genome shotgun (WGS) entry which is preliminary data.</text>
</comment>
<dbReference type="InterPro" id="IPR023298">
    <property type="entry name" value="ATPase_P-typ_TM_dom_sf"/>
</dbReference>
<dbReference type="SUPFAM" id="SSF81665">
    <property type="entry name" value="Calcium ATPase, transmembrane domain M"/>
    <property type="match status" value="1"/>
</dbReference>
<dbReference type="Pfam" id="PF00690">
    <property type="entry name" value="Cation_ATPase_N"/>
    <property type="match status" value="1"/>
</dbReference>
<keyword evidence="1" id="KW-1133">Transmembrane helix</keyword>
<reference evidence="3 4" key="1">
    <citation type="submission" date="2019-12" db="EMBL/GenBank/DDBJ databases">
        <title>Comparative genomics gives insights into the taxonomy of the Azoarcus-Aromatoleum group and reveals separate origins of nif in the plant-associated Azoarcus and non-plant-associated Aromatoleum sub-groups.</title>
        <authorList>
            <person name="Lafos M."/>
            <person name="Maluk M."/>
            <person name="Batista M."/>
            <person name="Junghare M."/>
            <person name="Carmona M."/>
            <person name="Faoro H."/>
            <person name="Cruz L.M."/>
            <person name="Battistoni F."/>
            <person name="De Souza E."/>
            <person name="Pedrosa F."/>
            <person name="Chen W.-M."/>
            <person name="Poole P.S."/>
            <person name="Dixon R.A."/>
            <person name="James E.K."/>
        </authorList>
    </citation>
    <scope>NUCLEOTIDE SEQUENCE [LARGE SCALE GENOMIC DNA]</scope>
    <source>
        <strain evidence="3 4">PbN1</strain>
    </source>
</reference>
<keyword evidence="1" id="KW-0812">Transmembrane</keyword>
<keyword evidence="4" id="KW-1185">Reference proteome</keyword>
<feature type="domain" description="Cation-transporting P-type ATPase N-terminal" evidence="2">
    <location>
        <begin position="14"/>
        <end position="87"/>
    </location>
</feature>
<name>A0ABX1P2A4_9RHOO</name>
<dbReference type="SMART" id="SM00831">
    <property type="entry name" value="Cation_ATPase_N"/>
    <property type="match status" value="1"/>
</dbReference>
<feature type="non-terminal residue" evidence="3">
    <location>
        <position position="155"/>
    </location>
</feature>
<evidence type="ECO:0000313" key="4">
    <source>
        <dbReference type="Proteomes" id="UP000633943"/>
    </source>
</evidence>